<dbReference type="VEuPathDB" id="FungiDB:PHYSODRAFT_286972"/>
<organism evidence="3">
    <name type="scientific">Phytophthora sojae</name>
    <name type="common">Soybean stem and root rot agent</name>
    <name type="synonym">Phytophthora megasperma f. sp. glycines</name>
    <dbReference type="NCBI Taxonomy" id="67593"/>
    <lineage>
        <taxon>Eukaryota</taxon>
        <taxon>Sar</taxon>
        <taxon>Stramenopiles</taxon>
        <taxon>Oomycota</taxon>
        <taxon>Peronosporomycetes</taxon>
        <taxon>Peronosporales</taxon>
        <taxon>Peronosporaceae</taxon>
        <taxon>Phytophthora</taxon>
    </lineage>
</organism>
<feature type="chain" id="PRO_5007652881" evidence="1">
    <location>
        <begin position="24"/>
        <end position="260"/>
    </location>
</feature>
<evidence type="ECO:0000256" key="1">
    <source>
        <dbReference type="SAM" id="SignalP"/>
    </source>
</evidence>
<accession>E0W4V7</accession>
<feature type="signal peptide" evidence="1">
    <location>
        <begin position="1"/>
        <end position="23"/>
    </location>
</feature>
<dbReference type="RefSeq" id="XP_009532710.1">
    <property type="nucleotide sequence ID" value="XM_009534415.1"/>
</dbReference>
<gene>
    <name evidence="3" type="primary">Avh</name>
</gene>
<dbReference type="AlphaFoldDB" id="E0W4V7"/>
<evidence type="ECO:0000313" key="3">
    <source>
        <dbReference type="EMBL" id="AEK81336.1"/>
    </source>
</evidence>
<reference evidence="3" key="1">
    <citation type="journal article" date="2011" name="Plant Cell">
        <title>Transcriptional programming and functional interactions within the Phytophthora sojae RXLR effector repertoire.</title>
        <authorList>
            <person name="Wang Q."/>
            <person name="Han C."/>
            <person name="Ferreira A.O."/>
            <person name="Yu X."/>
            <person name="Ye W."/>
            <person name="Tripathy S."/>
            <person name="Kale S.D."/>
            <person name="Gu B."/>
            <person name="Sheng Y."/>
            <person name="Sui Y."/>
            <person name="Wang X."/>
            <person name="Zhang Z."/>
            <person name="Cheng B."/>
            <person name="Dong S."/>
            <person name="Shan W."/>
            <person name="Zheng X."/>
            <person name="Dou D."/>
            <person name="Tyler B.M."/>
            <person name="Wang Y."/>
        </authorList>
    </citation>
    <scope>NUCLEOTIDE SEQUENCE</scope>
    <source>
        <strain evidence="2">P7064</strain>
        <strain evidence="3">P7076</strain>
    </source>
</reference>
<proteinExistence type="predicted"/>
<sequence>MAMRCAFLLPAVVLLGTFDVGSSALVSSEQGGMMKMTARNVKMTNRFLRYQAGTNGAESSALTKLVQRAAHLAAGTLKVDVHPMSAFKLLGLNMAGVKLDGNPSWLQWLKLTNAYMEKNPKSGFKVHSTYAFLYRQTSEAELPVLLQNLKEASGVGKLVSELRRFQFGVWEGKEFKPNQVAKSVFKIDDVSKLSKDDPRVRAIEDYAKYLVREEELKKLINYVERPQVWYYCCSLSRIKLRRTMLIKTQRSRVLYLHLIG</sequence>
<dbReference type="EMBL" id="JN254523">
    <property type="protein sequence ID" value="AEK81336.1"/>
    <property type="molecule type" value="Genomic_DNA"/>
</dbReference>
<name>E0W4V7_PHYSO</name>
<evidence type="ECO:0000313" key="2">
    <source>
        <dbReference type="EMBL" id="AEK81334.1"/>
    </source>
</evidence>
<dbReference type="EMBL" id="JN254521">
    <property type="protein sequence ID" value="AEK81334.1"/>
    <property type="molecule type" value="Genomic_DNA"/>
</dbReference>
<dbReference type="KEGG" id="psoj:PHYSODRAFT_286972"/>
<protein>
    <submittedName>
        <fullName evidence="3">Avh441</fullName>
    </submittedName>
</protein>
<dbReference type="SMR" id="E0W4V7"/>
<keyword evidence="1" id="KW-0732">Signal</keyword>